<protein>
    <submittedName>
        <fullName evidence="1">Uncharacterized protein</fullName>
    </submittedName>
</protein>
<name>A0ACC3AG45_9EURO</name>
<gene>
    <name evidence="1" type="ORF">H2198_001891</name>
</gene>
<evidence type="ECO:0000313" key="1">
    <source>
        <dbReference type="EMBL" id="KAJ9661511.1"/>
    </source>
</evidence>
<organism evidence="1 2">
    <name type="scientific">Neophaeococcomyces mojaviensis</name>
    <dbReference type="NCBI Taxonomy" id="3383035"/>
    <lineage>
        <taxon>Eukaryota</taxon>
        <taxon>Fungi</taxon>
        <taxon>Dikarya</taxon>
        <taxon>Ascomycota</taxon>
        <taxon>Pezizomycotina</taxon>
        <taxon>Eurotiomycetes</taxon>
        <taxon>Chaetothyriomycetidae</taxon>
        <taxon>Chaetothyriales</taxon>
        <taxon>Chaetothyriales incertae sedis</taxon>
        <taxon>Neophaeococcomyces</taxon>
    </lineage>
</organism>
<comment type="caution">
    <text evidence="1">The sequence shown here is derived from an EMBL/GenBank/DDBJ whole genome shotgun (WGS) entry which is preliminary data.</text>
</comment>
<reference evidence="1" key="1">
    <citation type="submission" date="2022-10" db="EMBL/GenBank/DDBJ databases">
        <title>Culturing micro-colonial fungi from biological soil crusts in the Mojave desert and describing Neophaeococcomyces mojavensis, and introducing the new genera and species Taxawa tesnikishii.</title>
        <authorList>
            <person name="Kurbessoian T."/>
            <person name="Stajich J.E."/>
        </authorList>
    </citation>
    <scope>NUCLEOTIDE SEQUENCE</scope>
    <source>
        <strain evidence="1">JES_112</strain>
    </source>
</reference>
<keyword evidence="2" id="KW-1185">Reference proteome</keyword>
<dbReference type="Proteomes" id="UP001172386">
    <property type="component" value="Unassembled WGS sequence"/>
</dbReference>
<dbReference type="EMBL" id="JAPDRQ010000022">
    <property type="protein sequence ID" value="KAJ9661511.1"/>
    <property type="molecule type" value="Genomic_DNA"/>
</dbReference>
<proteinExistence type="predicted"/>
<evidence type="ECO:0000313" key="2">
    <source>
        <dbReference type="Proteomes" id="UP001172386"/>
    </source>
</evidence>
<sequence length="535" mass="58610">MAEKNYTTATEHADYVERTLSIDATAGVDEFKNAHALDSIEDTKPGAFVWLCAAATGIGGMLFGYDTGVISGVLVVIGKALDNRPLSSSEKELITALCAAGALIGAIIAGVTADKFGRKPAIWFASILFTIGAIVQATSYTISQMCVGRVLIGLGVGSASTIVPLYIAEISPARFRGRMISVDMICLGTGSVLAYAVDAIFAHVSQGWRYMVGLGAVPSILLGVFLFWCPESPRQLIYHNKHEQCVKVVRQIYVNATEQQIADKVASIEYGVTQSKTLEEEATIAKALRDLFCVPANLRAGIAACGLMFFQQFCGFNTLMYFSSTLFDIVGFHNPVAVGTTVACVNWIFTVLSIFLIDRVGRRRLLLWTMWAMPVCLVVAAIAFHWVPIDLHTLQVTNDEIGWPAYLVLVMMILFVASYAAGLGCVPWQANEFLPMEVRAMGTMFINIFNWGPNIVVSSTFLTMMKSITPSGTFGFYAGLCFLGWVFVFFCFPEASNMTLEEVRAVFQHGFGVKYAEEWRKQQKRAKKEREANGV</sequence>
<accession>A0ACC3AG45</accession>